<dbReference type="Proteomes" id="UP000043437">
    <property type="component" value="Unassembled WGS sequence"/>
</dbReference>
<dbReference type="EMBL" id="CDMG01000006">
    <property type="protein sequence ID" value="CRF52580.1"/>
    <property type="molecule type" value="Genomic_DNA"/>
</dbReference>
<reference evidence="3" key="1">
    <citation type="submission" date="2014-12" db="EMBL/GenBank/DDBJ databases">
        <authorList>
            <person name="Jaenicke S."/>
        </authorList>
    </citation>
    <scope>NUCLEOTIDE SEQUENCE [LARGE SCALE GENOMIC DNA]</scope>
</reference>
<dbReference type="RefSeq" id="WP_053945344.1">
    <property type="nucleotide sequence ID" value="NZ_BSWO01000120.1"/>
</dbReference>
<name>A0A0K2Y603_9HELI</name>
<feature type="coiled-coil region" evidence="1">
    <location>
        <begin position="43"/>
        <end position="83"/>
    </location>
</feature>
<sequence>MNFNRFIRNFLGLREALQTQNFSTKELNNLCMQGAIEYEKLYLQELQVNLEQAKLGLEQAQLKAKLEIDAINAKHQLEATKAQMLNTLIQCESMLRSLKDNAAINRANAYVSFLQVVGNATNESAIAAHAGNVIKTINRIGLDDRASPLEGELARLGQELQGLAPFNGVALEVQIYAQSLETLPDHPIRIWGTSTISNAHNSFSCNGRTFEGNFMLFKQSRPDIYRVTFNSQGTGGSASQSLDILVSPESSFNLK</sequence>
<dbReference type="GeneID" id="82132003"/>
<organism evidence="2 3">
    <name type="scientific">Helicobacter ailurogastricus</name>
    <dbReference type="NCBI Taxonomy" id="1578720"/>
    <lineage>
        <taxon>Bacteria</taxon>
        <taxon>Pseudomonadati</taxon>
        <taxon>Campylobacterota</taxon>
        <taxon>Epsilonproteobacteria</taxon>
        <taxon>Campylobacterales</taxon>
        <taxon>Helicobacteraceae</taxon>
        <taxon>Helicobacter</taxon>
    </lineage>
</organism>
<dbReference type="AlphaFoldDB" id="A0A0K2Y603"/>
<evidence type="ECO:0000313" key="3">
    <source>
        <dbReference type="Proteomes" id="UP000043437"/>
    </source>
</evidence>
<protein>
    <submittedName>
        <fullName evidence="2">Uncharacterized protein</fullName>
    </submittedName>
</protein>
<proteinExistence type="predicted"/>
<evidence type="ECO:0000313" key="2">
    <source>
        <dbReference type="EMBL" id="CRF52580.1"/>
    </source>
</evidence>
<accession>A0A0K2Y603</accession>
<gene>
    <name evidence="2" type="ORF">HAL07_10450</name>
</gene>
<evidence type="ECO:0000256" key="1">
    <source>
        <dbReference type="SAM" id="Coils"/>
    </source>
</evidence>
<keyword evidence="1" id="KW-0175">Coiled coil</keyword>